<evidence type="ECO:0000313" key="2">
    <source>
        <dbReference type="EMBL" id="EAQ78147.1"/>
    </source>
</evidence>
<dbReference type="NCBIfam" id="NF033580">
    <property type="entry name" value="transpos_IS5_3"/>
    <property type="match status" value="1"/>
</dbReference>
<feature type="domain" description="Transposase IS4-like" evidence="1">
    <location>
        <begin position="1"/>
        <end position="131"/>
    </location>
</feature>
<dbReference type="PANTHER" id="PTHR30007:SF1">
    <property type="entry name" value="BLR1914 PROTEIN"/>
    <property type="match status" value="1"/>
</dbReference>
<evidence type="ECO:0000313" key="3">
    <source>
        <dbReference type="Proteomes" id="UP000004358"/>
    </source>
</evidence>
<organism evidence="2 3">
    <name type="scientific">Blastopirellula marina DSM 3645</name>
    <dbReference type="NCBI Taxonomy" id="314230"/>
    <lineage>
        <taxon>Bacteria</taxon>
        <taxon>Pseudomonadati</taxon>
        <taxon>Planctomycetota</taxon>
        <taxon>Planctomycetia</taxon>
        <taxon>Pirellulales</taxon>
        <taxon>Pirellulaceae</taxon>
        <taxon>Blastopirellula</taxon>
    </lineage>
</organism>
<dbReference type="HOGENOM" id="CLU_055261_9_2_0"/>
<name>A3ZZ09_9BACT</name>
<dbReference type="GO" id="GO:0006313">
    <property type="term" value="P:DNA transposition"/>
    <property type="evidence" value="ECO:0007669"/>
    <property type="project" value="InterPro"/>
</dbReference>
<dbReference type="Proteomes" id="UP000004358">
    <property type="component" value="Unassembled WGS sequence"/>
</dbReference>
<dbReference type="eggNOG" id="COG3293">
    <property type="taxonomic scope" value="Bacteria"/>
</dbReference>
<comment type="caution">
    <text evidence="2">The sequence shown here is derived from an EMBL/GenBank/DDBJ whole genome shotgun (WGS) entry which is preliminary data.</text>
</comment>
<dbReference type="PANTHER" id="PTHR30007">
    <property type="entry name" value="PHP DOMAIN PROTEIN"/>
    <property type="match status" value="1"/>
</dbReference>
<evidence type="ECO:0000259" key="1">
    <source>
        <dbReference type="Pfam" id="PF01609"/>
    </source>
</evidence>
<protein>
    <submittedName>
        <fullName evidence="2">Transposase, IS5 ssgr, IS427 family protein</fullName>
    </submittedName>
</protein>
<dbReference type="AlphaFoldDB" id="A3ZZ09"/>
<dbReference type="GO" id="GO:0003677">
    <property type="term" value="F:DNA binding"/>
    <property type="evidence" value="ECO:0007669"/>
    <property type="project" value="InterPro"/>
</dbReference>
<accession>A3ZZ09</accession>
<proteinExistence type="predicted"/>
<dbReference type="InterPro" id="IPR002559">
    <property type="entry name" value="Transposase_11"/>
</dbReference>
<dbReference type="EMBL" id="AANZ01000023">
    <property type="protein sequence ID" value="EAQ78147.1"/>
    <property type="molecule type" value="Genomic_DNA"/>
</dbReference>
<dbReference type="STRING" id="314230.DSM3645_15260"/>
<gene>
    <name evidence="2" type="ORF">DSM3645_15260</name>
</gene>
<sequence>MHLLCDSQGNPLHACLSPGQRHESQFLEELLDGCEVCGDERDEAIWPVFLAGDKGYRADWIDEYLIEEGILPVIPSKEDEDRSARFVEFDREKYRRRNIIERLIGWLKECRRVQTRFEKLATNFLGMVKMAFIQRYLKLMTY</sequence>
<dbReference type="GO" id="GO:0004803">
    <property type="term" value="F:transposase activity"/>
    <property type="evidence" value="ECO:0007669"/>
    <property type="project" value="InterPro"/>
</dbReference>
<dbReference type="Pfam" id="PF01609">
    <property type="entry name" value="DDE_Tnp_1"/>
    <property type="match status" value="1"/>
</dbReference>
<reference evidence="2 3" key="1">
    <citation type="submission" date="2006-02" db="EMBL/GenBank/DDBJ databases">
        <authorList>
            <person name="Amann R."/>
            <person name="Ferriera S."/>
            <person name="Johnson J."/>
            <person name="Kravitz S."/>
            <person name="Halpern A."/>
            <person name="Remington K."/>
            <person name="Beeson K."/>
            <person name="Tran B."/>
            <person name="Rogers Y.-H."/>
            <person name="Friedman R."/>
            <person name="Venter J.C."/>
        </authorList>
    </citation>
    <scope>NUCLEOTIDE SEQUENCE [LARGE SCALE GENOMIC DNA]</scope>
    <source>
        <strain evidence="2 3">DSM 3645</strain>
    </source>
</reference>